<sequence>MKKMSIVKMIRIDRHVTLPWIPAKRSSPPVFSRMCPKQTGDADDSKSGKDACRLPRLLDYHPSFVQSTYSLSRWRPPAVVTIATAAGEDWGYS</sequence>
<dbReference type="EMBL" id="JARK01001365">
    <property type="protein sequence ID" value="EYC17990.1"/>
    <property type="molecule type" value="Genomic_DNA"/>
</dbReference>
<accession>A0A016US27</accession>
<keyword evidence="3" id="KW-1185">Reference proteome</keyword>
<proteinExistence type="predicted"/>
<evidence type="ECO:0000313" key="3">
    <source>
        <dbReference type="Proteomes" id="UP000024635"/>
    </source>
</evidence>
<protein>
    <submittedName>
        <fullName evidence="2">Uncharacterized protein</fullName>
    </submittedName>
</protein>
<gene>
    <name evidence="2" type="primary">Acey_s0029.g1993</name>
    <name evidence="2" type="ORF">Y032_0029g1993</name>
</gene>
<feature type="region of interest" description="Disordered" evidence="1">
    <location>
        <begin position="29"/>
        <end position="49"/>
    </location>
</feature>
<dbReference type="AlphaFoldDB" id="A0A016US27"/>
<organism evidence="2 3">
    <name type="scientific">Ancylostoma ceylanicum</name>
    <dbReference type="NCBI Taxonomy" id="53326"/>
    <lineage>
        <taxon>Eukaryota</taxon>
        <taxon>Metazoa</taxon>
        <taxon>Ecdysozoa</taxon>
        <taxon>Nematoda</taxon>
        <taxon>Chromadorea</taxon>
        <taxon>Rhabditida</taxon>
        <taxon>Rhabditina</taxon>
        <taxon>Rhabditomorpha</taxon>
        <taxon>Strongyloidea</taxon>
        <taxon>Ancylostomatidae</taxon>
        <taxon>Ancylostomatinae</taxon>
        <taxon>Ancylostoma</taxon>
    </lineage>
</organism>
<name>A0A016US27_9BILA</name>
<evidence type="ECO:0000256" key="1">
    <source>
        <dbReference type="SAM" id="MobiDB-lite"/>
    </source>
</evidence>
<comment type="caution">
    <text evidence="2">The sequence shown here is derived from an EMBL/GenBank/DDBJ whole genome shotgun (WGS) entry which is preliminary data.</text>
</comment>
<evidence type="ECO:0000313" key="2">
    <source>
        <dbReference type="EMBL" id="EYC17990.1"/>
    </source>
</evidence>
<reference evidence="3" key="1">
    <citation type="journal article" date="2015" name="Nat. Genet.">
        <title>The genome and transcriptome of the zoonotic hookworm Ancylostoma ceylanicum identify infection-specific gene families.</title>
        <authorList>
            <person name="Schwarz E.M."/>
            <person name="Hu Y."/>
            <person name="Antoshechkin I."/>
            <person name="Miller M.M."/>
            <person name="Sternberg P.W."/>
            <person name="Aroian R.V."/>
        </authorList>
    </citation>
    <scope>NUCLEOTIDE SEQUENCE</scope>
    <source>
        <strain evidence="3">HY135</strain>
    </source>
</reference>
<dbReference type="Proteomes" id="UP000024635">
    <property type="component" value="Unassembled WGS sequence"/>
</dbReference>